<evidence type="ECO:0000313" key="8">
    <source>
        <dbReference type="EMBL" id="MDI5973330.1"/>
    </source>
</evidence>
<dbReference type="InterPro" id="IPR036291">
    <property type="entry name" value="NAD(P)-bd_dom_sf"/>
</dbReference>
<feature type="binding site" evidence="5">
    <location>
        <begin position="12"/>
        <end position="17"/>
    </location>
    <ligand>
        <name>NAD(+)</name>
        <dbReference type="ChEBI" id="CHEBI:57540"/>
    </ligand>
</feature>
<dbReference type="InterPro" id="IPR006108">
    <property type="entry name" value="3HC_DH_C"/>
</dbReference>
<feature type="domain" description="3-hydroxyacyl-CoA dehydrogenase NAD binding" evidence="7">
    <location>
        <begin position="8"/>
        <end position="179"/>
    </location>
</feature>
<feature type="domain" description="3-hydroxyacyl-CoA dehydrogenase C-terminal" evidence="6">
    <location>
        <begin position="182"/>
        <end position="278"/>
    </location>
</feature>
<evidence type="ECO:0000256" key="5">
    <source>
        <dbReference type="PIRSR" id="PIRSR000105-2"/>
    </source>
</evidence>
<gene>
    <name evidence="8" type="ORF">POF50_028970</name>
</gene>
<accession>A0AA90H908</accession>
<evidence type="ECO:0000256" key="3">
    <source>
        <dbReference type="ARBA" id="ARBA00023002"/>
    </source>
</evidence>
<dbReference type="AlphaFoldDB" id="A0AA90H908"/>
<feature type="binding site" evidence="5">
    <location>
        <position position="35"/>
    </location>
    <ligand>
        <name>NAD(+)</name>
        <dbReference type="ChEBI" id="CHEBI:57540"/>
    </ligand>
</feature>
<proteinExistence type="inferred from homology"/>
<dbReference type="GO" id="GO:0006631">
    <property type="term" value="P:fatty acid metabolic process"/>
    <property type="evidence" value="ECO:0007669"/>
    <property type="project" value="InterPro"/>
</dbReference>
<dbReference type="GO" id="GO:0016616">
    <property type="term" value="F:oxidoreductase activity, acting on the CH-OH group of donors, NAD or NADP as acceptor"/>
    <property type="evidence" value="ECO:0007669"/>
    <property type="project" value="InterPro"/>
</dbReference>
<dbReference type="Gene3D" id="3.40.50.720">
    <property type="entry name" value="NAD(P)-binding Rossmann-like Domain"/>
    <property type="match status" value="1"/>
</dbReference>
<dbReference type="Pfam" id="PF00725">
    <property type="entry name" value="3HCDH"/>
    <property type="match status" value="1"/>
</dbReference>
<protein>
    <submittedName>
        <fullName evidence="8">3-hydroxyacyl-CoA dehydrogenase family protein</fullName>
    </submittedName>
</protein>
<reference evidence="8" key="1">
    <citation type="submission" date="2023-05" db="EMBL/GenBank/DDBJ databases">
        <title>Streptantibioticus silvisoli sp. nov., acidotolerant actinomycetes 1 from pine litter.</title>
        <authorList>
            <person name="Swiecimska M."/>
            <person name="Golinska P."/>
            <person name="Sangal V."/>
            <person name="Wachnowicz B."/>
            <person name="Goodfellow M."/>
        </authorList>
    </citation>
    <scope>NUCLEOTIDE SEQUENCE</scope>
    <source>
        <strain evidence="8">SL13</strain>
    </source>
</reference>
<dbReference type="InterPro" id="IPR013328">
    <property type="entry name" value="6PGD_dom2"/>
</dbReference>
<dbReference type="PANTHER" id="PTHR48075:SF5">
    <property type="entry name" value="3-HYDROXYBUTYRYL-COA DEHYDROGENASE"/>
    <property type="match status" value="1"/>
</dbReference>
<evidence type="ECO:0000256" key="2">
    <source>
        <dbReference type="ARBA" id="ARBA00009463"/>
    </source>
</evidence>
<evidence type="ECO:0000259" key="7">
    <source>
        <dbReference type="Pfam" id="PF02737"/>
    </source>
</evidence>
<keyword evidence="5" id="KW-0520">NAD</keyword>
<feature type="binding site" evidence="5">
    <location>
        <position position="93"/>
    </location>
    <ligand>
        <name>NAD(+)</name>
        <dbReference type="ChEBI" id="CHEBI:57540"/>
    </ligand>
</feature>
<dbReference type="RefSeq" id="WP_271312796.1">
    <property type="nucleotide sequence ID" value="NZ_JABXJJ020000044.1"/>
</dbReference>
<evidence type="ECO:0000259" key="6">
    <source>
        <dbReference type="Pfam" id="PF00725"/>
    </source>
</evidence>
<dbReference type="InterPro" id="IPR006176">
    <property type="entry name" value="3-OHacyl-CoA_DH_NAD-bd"/>
</dbReference>
<dbReference type="GO" id="GO:0070403">
    <property type="term" value="F:NAD+ binding"/>
    <property type="evidence" value="ECO:0007669"/>
    <property type="project" value="InterPro"/>
</dbReference>
<dbReference type="Gene3D" id="1.10.1040.10">
    <property type="entry name" value="N-(1-d-carboxylethyl)-l-norvaline Dehydrogenase, domain 2"/>
    <property type="match status" value="1"/>
</dbReference>
<keyword evidence="3" id="KW-0560">Oxidoreductase</keyword>
<evidence type="ECO:0000256" key="1">
    <source>
        <dbReference type="ARBA" id="ARBA00005086"/>
    </source>
</evidence>
<dbReference type="PANTHER" id="PTHR48075">
    <property type="entry name" value="3-HYDROXYACYL-COA DEHYDROGENASE FAMILY PROTEIN"/>
    <property type="match status" value="1"/>
</dbReference>
<dbReference type="SUPFAM" id="SSF48179">
    <property type="entry name" value="6-phosphogluconate dehydrogenase C-terminal domain-like"/>
    <property type="match status" value="1"/>
</dbReference>
<sequence length="284" mass="29975">MNGYVNRVGVVGAGVIGSSVAQAVARSGIEVVLQDASPEALATARRSMATGERLARLRKGPGQQAPVTFTGTLADLAGCDLVIENVTEDITLKEEVHRALDAVVSPECVVAVNTSAVPVTRLALATGHPGRMVGAHFMNPVSLIDTVEVIRPEYADDDAVKTLQALLERMGKASVVVADMAGFVINRCLMMFINEAADLCASGVATPAEADRLFRGCLGHKSGPLRTADLIGIDTIVRTLEVLARYYGPARFTPAPVLLRMIDAGRLGCKTGQGFYVYTAEGEH</sequence>
<dbReference type="InterPro" id="IPR008927">
    <property type="entry name" value="6-PGluconate_DH-like_C_sf"/>
</dbReference>
<dbReference type="Pfam" id="PF02737">
    <property type="entry name" value="3HCDH_N"/>
    <property type="match status" value="1"/>
</dbReference>
<dbReference type="EMBL" id="JABXJJ020000044">
    <property type="protein sequence ID" value="MDI5973330.1"/>
    <property type="molecule type" value="Genomic_DNA"/>
</dbReference>
<comment type="caution">
    <text evidence="8">The sequence shown here is derived from an EMBL/GenBank/DDBJ whole genome shotgun (WGS) entry which is preliminary data.</text>
</comment>
<feature type="binding site" evidence="5">
    <location>
        <position position="88"/>
    </location>
    <ligand>
        <name>NAD(+)</name>
        <dbReference type="ChEBI" id="CHEBI:57540"/>
    </ligand>
</feature>
<feature type="binding site" evidence="5">
    <location>
        <position position="270"/>
    </location>
    <ligand>
        <name>NAD(+)</name>
        <dbReference type="ChEBI" id="CHEBI:57540"/>
    </ligand>
</feature>
<organism evidence="8">
    <name type="scientific">Streptantibioticus silvisoli</name>
    <dbReference type="NCBI Taxonomy" id="2705255"/>
    <lineage>
        <taxon>Bacteria</taxon>
        <taxon>Bacillati</taxon>
        <taxon>Actinomycetota</taxon>
        <taxon>Actinomycetes</taxon>
        <taxon>Kitasatosporales</taxon>
        <taxon>Streptomycetaceae</taxon>
        <taxon>Streptantibioticus</taxon>
    </lineage>
</organism>
<dbReference type="PIRSF" id="PIRSF000105">
    <property type="entry name" value="HCDH"/>
    <property type="match status" value="1"/>
</dbReference>
<dbReference type="InterPro" id="IPR022694">
    <property type="entry name" value="3-OHacyl-CoA_DH"/>
</dbReference>
<evidence type="ECO:0000256" key="4">
    <source>
        <dbReference type="PIRSR" id="PIRSR000105-1"/>
    </source>
</evidence>
<dbReference type="SUPFAM" id="SSF51735">
    <property type="entry name" value="NAD(P)-binding Rossmann-fold domains"/>
    <property type="match status" value="1"/>
</dbReference>
<name>A0AA90H908_9ACTN</name>
<feature type="site" description="Important for catalytic activity" evidence="4">
    <location>
        <position position="136"/>
    </location>
</feature>
<feature type="binding site" evidence="5">
    <location>
        <position position="115"/>
    </location>
    <ligand>
        <name>NAD(+)</name>
        <dbReference type="ChEBI" id="CHEBI:57540"/>
    </ligand>
</feature>
<comment type="similarity">
    <text evidence="2">Belongs to the 3-hydroxyacyl-CoA dehydrogenase family.</text>
</comment>
<feature type="binding site" evidence="5">
    <location>
        <position position="139"/>
    </location>
    <ligand>
        <name>NAD(+)</name>
        <dbReference type="ChEBI" id="CHEBI:57540"/>
    </ligand>
</feature>
<comment type="pathway">
    <text evidence="1">Lipid metabolism; butanoate metabolism.</text>
</comment>